<dbReference type="PANTHER" id="PTHR33050:SF7">
    <property type="entry name" value="RIBONUCLEASE H"/>
    <property type="match status" value="1"/>
</dbReference>
<dbReference type="InterPro" id="IPR052055">
    <property type="entry name" value="Hepadnavirus_pol/RT"/>
</dbReference>
<protein>
    <recommendedName>
        <fullName evidence="3">Reverse transcriptase domain-containing protein</fullName>
    </recommendedName>
</protein>
<sequence length="345" mass="39765">MRSSPQACQRTTNAVSYMLWNQSIYVVNYVDDFGGVSDPLFSSSDYYTMLELLRDLGLHINVDKCVSPFTVLTFLGKEYNTVDFTVCIPELKISETLELLIGFRNRKRCSLHALQQLIGKLSFVAECVRSGRLFITRMLVLLRSGHNHKRFRLRLSEDFQKDINWWIAFLREYNGISLIPEIQWGEPDTAFSTDASLSGLGGICFYSHEYFHCVVPESLSELHISALEMYSIFIALKLWAPQLANKRVRILCDNQACMHILNNGTGRDANLLELARQIWFICANNNLQIRVDYVTSADNRLSDCLSRWSVSDNFSQMFYNDILTFPHVFSERYISPSMFTDVVFI</sequence>
<keyword evidence="2" id="KW-1185">Reference proteome</keyword>
<dbReference type="InterPro" id="IPR043502">
    <property type="entry name" value="DNA/RNA_pol_sf"/>
</dbReference>
<dbReference type="Proteomes" id="UP001347796">
    <property type="component" value="Unassembled WGS sequence"/>
</dbReference>
<proteinExistence type="predicted"/>
<dbReference type="EMBL" id="JAZGQO010000006">
    <property type="protein sequence ID" value="KAK6185744.1"/>
    <property type="molecule type" value="Genomic_DNA"/>
</dbReference>
<reference evidence="1 2" key="1">
    <citation type="submission" date="2024-01" db="EMBL/GenBank/DDBJ databases">
        <title>The genome of the rayed Mediterranean limpet Patella caerulea (Linnaeus, 1758).</title>
        <authorList>
            <person name="Anh-Thu Weber A."/>
            <person name="Halstead-Nussloch G."/>
        </authorList>
    </citation>
    <scope>NUCLEOTIDE SEQUENCE [LARGE SCALE GENOMIC DNA]</scope>
    <source>
        <strain evidence="1">AATW-2023a</strain>
        <tissue evidence="1">Whole specimen</tissue>
    </source>
</reference>
<evidence type="ECO:0008006" key="3">
    <source>
        <dbReference type="Google" id="ProtNLM"/>
    </source>
</evidence>
<dbReference type="AlphaFoldDB" id="A0AAN8PY35"/>
<accession>A0AAN8PY35</accession>
<dbReference type="InterPro" id="IPR043128">
    <property type="entry name" value="Rev_trsase/Diguanyl_cyclase"/>
</dbReference>
<organism evidence="1 2">
    <name type="scientific">Patella caerulea</name>
    <name type="common">Rayed Mediterranean limpet</name>
    <dbReference type="NCBI Taxonomy" id="87958"/>
    <lineage>
        <taxon>Eukaryota</taxon>
        <taxon>Metazoa</taxon>
        <taxon>Spiralia</taxon>
        <taxon>Lophotrochozoa</taxon>
        <taxon>Mollusca</taxon>
        <taxon>Gastropoda</taxon>
        <taxon>Patellogastropoda</taxon>
        <taxon>Patelloidea</taxon>
        <taxon>Patellidae</taxon>
        <taxon>Patella</taxon>
    </lineage>
</organism>
<evidence type="ECO:0000313" key="2">
    <source>
        <dbReference type="Proteomes" id="UP001347796"/>
    </source>
</evidence>
<dbReference type="SUPFAM" id="SSF56672">
    <property type="entry name" value="DNA/RNA polymerases"/>
    <property type="match status" value="1"/>
</dbReference>
<name>A0AAN8PY35_PATCE</name>
<dbReference type="CDD" id="cd09275">
    <property type="entry name" value="RNase_HI_RT_DIRS1"/>
    <property type="match status" value="1"/>
</dbReference>
<evidence type="ECO:0000313" key="1">
    <source>
        <dbReference type="EMBL" id="KAK6185744.1"/>
    </source>
</evidence>
<gene>
    <name evidence="1" type="ORF">SNE40_007908</name>
</gene>
<dbReference type="PANTHER" id="PTHR33050">
    <property type="entry name" value="REVERSE TRANSCRIPTASE DOMAIN-CONTAINING PROTEIN"/>
    <property type="match status" value="1"/>
</dbReference>
<comment type="caution">
    <text evidence="1">The sequence shown here is derived from an EMBL/GenBank/DDBJ whole genome shotgun (WGS) entry which is preliminary data.</text>
</comment>
<dbReference type="Gene3D" id="3.30.70.270">
    <property type="match status" value="1"/>
</dbReference>